<gene>
    <name evidence="1" type="ORF">BK659_01025</name>
</gene>
<organism evidence="1 2">
    <name type="scientific">Pseudomonas brassicacearum</name>
    <dbReference type="NCBI Taxonomy" id="930166"/>
    <lineage>
        <taxon>Bacteria</taxon>
        <taxon>Pseudomonadati</taxon>
        <taxon>Pseudomonadota</taxon>
        <taxon>Gammaproteobacteria</taxon>
        <taxon>Pseudomonadales</taxon>
        <taxon>Pseudomonadaceae</taxon>
        <taxon>Pseudomonas</taxon>
    </lineage>
</organism>
<dbReference type="AlphaFoldDB" id="A0A423HDY5"/>
<accession>A0A423HDY5</accession>
<name>A0A423HDY5_9PSED</name>
<dbReference type="Proteomes" id="UP000286071">
    <property type="component" value="Unassembled WGS sequence"/>
</dbReference>
<reference evidence="1 2" key="1">
    <citation type="submission" date="2016-10" db="EMBL/GenBank/DDBJ databases">
        <title>Comparative genome analysis of multiple Pseudomonas spp. focuses on biocontrol and plant growth promoting traits.</title>
        <authorList>
            <person name="Tao X.-Y."/>
            <person name="Taylor C.G."/>
        </authorList>
    </citation>
    <scope>NUCLEOTIDE SEQUENCE [LARGE SCALE GENOMIC DNA]</scope>
    <source>
        <strain evidence="1 2">48H11</strain>
    </source>
</reference>
<dbReference type="RefSeq" id="WP_123423339.1">
    <property type="nucleotide sequence ID" value="NZ_MOBJ01000001.1"/>
</dbReference>
<proteinExistence type="predicted"/>
<protein>
    <submittedName>
        <fullName evidence="1">Uncharacterized protein</fullName>
    </submittedName>
</protein>
<evidence type="ECO:0000313" key="1">
    <source>
        <dbReference type="EMBL" id="RON11418.1"/>
    </source>
</evidence>
<evidence type="ECO:0000313" key="2">
    <source>
        <dbReference type="Proteomes" id="UP000286071"/>
    </source>
</evidence>
<sequence>MNGLAQCIIDCRQCAGLFRLGRDVEAALTMVDVFDKVQDLLCDTSQEIQQQWAQLLVSMLAAQEAQDWLRLADTMEYELIDLLEAGHAHH</sequence>
<comment type="caution">
    <text evidence="1">The sequence shown here is derived from an EMBL/GenBank/DDBJ whole genome shotgun (WGS) entry which is preliminary data.</text>
</comment>
<dbReference type="OrthoDB" id="5592031at2"/>
<dbReference type="EMBL" id="MOBJ01000001">
    <property type="protein sequence ID" value="RON11418.1"/>
    <property type="molecule type" value="Genomic_DNA"/>
</dbReference>